<keyword evidence="2 6" id="KW-0378">Hydrolase</keyword>
<protein>
    <recommendedName>
        <fullName evidence="6">Beta-xylanase</fullName>
        <ecNumber evidence="6">3.2.1.8</ecNumber>
    </recommendedName>
</protein>
<reference evidence="11" key="1">
    <citation type="submission" date="2017-03" db="EMBL/GenBank/DDBJ databases">
        <title>Genomes of endolithic fungi from Antarctica.</title>
        <authorList>
            <person name="Coleine C."/>
            <person name="Masonjones S."/>
            <person name="Stajich J.E."/>
        </authorList>
    </citation>
    <scope>NUCLEOTIDE SEQUENCE [LARGE SCALE GENOMIC DNA]</scope>
    <source>
        <strain evidence="11">CCFEE 5527</strain>
    </source>
</reference>
<evidence type="ECO:0000313" key="10">
    <source>
        <dbReference type="EMBL" id="OQO05176.1"/>
    </source>
</evidence>
<proteinExistence type="inferred from homology"/>
<evidence type="ECO:0000259" key="9">
    <source>
        <dbReference type="PROSITE" id="PS51760"/>
    </source>
</evidence>
<evidence type="ECO:0000256" key="1">
    <source>
        <dbReference type="ARBA" id="ARBA00007495"/>
    </source>
</evidence>
<dbReference type="SUPFAM" id="SSF51445">
    <property type="entry name" value="(Trans)glycosidases"/>
    <property type="match status" value="1"/>
</dbReference>
<keyword evidence="4 6" id="KW-0326">Glycosidase</keyword>
<comment type="caution">
    <text evidence="10">The sequence shown here is derived from an EMBL/GenBank/DDBJ whole genome shotgun (WGS) entry which is preliminary data.</text>
</comment>
<evidence type="ECO:0000256" key="6">
    <source>
        <dbReference type="RuleBase" id="RU361174"/>
    </source>
</evidence>
<evidence type="ECO:0000256" key="8">
    <source>
        <dbReference type="SAM" id="SignalP"/>
    </source>
</evidence>
<feature type="domain" description="GH10" evidence="9">
    <location>
        <begin position="211"/>
        <end position="508"/>
    </location>
</feature>
<keyword evidence="8" id="KW-0732">Signal</keyword>
<dbReference type="PRINTS" id="PR00134">
    <property type="entry name" value="GLHYDRLASE10"/>
</dbReference>
<evidence type="ECO:0000256" key="7">
    <source>
        <dbReference type="SAM" id="MobiDB-lite"/>
    </source>
</evidence>
<dbReference type="SMART" id="SM00633">
    <property type="entry name" value="Glyco_10"/>
    <property type="match status" value="1"/>
</dbReference>
<dbReference type="AlphaFoldDB" id="A0A1V8T198"/>
<dbReference type="GO" id="GO:0031176">
    <property type="term" value="F:endo-1,4-beta-xylanase activity"/>
    <property type="evidence" value="ECO:0007669"/>
    <property type="project" value="UniProtKB-EC"/>
</dbReference>
<comment type="similarity">
    <text evidence="1 6">Belongs to the glycosyl hydrolase 10 (cellulase F) family.</text>
</comment>
<keyword evidence="3 6" id="KW-0119">Carbohydrate metabolism</keyword>
<name>A0A1V8T198_9PEZI</name>
<dbReference type="PROSITE" id="PS51760">
    <property type="entry name" value="GH10_2"/>
    <property type="match status" value="1"/>
</dbReference>
<sequence length="512" mass="52275">MRVAELSVLAAFAAGVYATPLMQPPKPPHHPGFPIGPKPPTGPPAKPTLSAGPTGGKPPVKTTSSAHTIVPTGGVPTIGTSMSSRPVFSTGKSNVVVDPVTAPYPTTNATACAAVTLTVTAPALSSVAPATSIASSLGESSAVTKVTKTSTAAPVSLVKATTSAGGPGFSAPISFTEPATSAVPTSANATSVATSTKASATSVAASGPTASSAAGSLDAVFRAKGKKYVGTCADSGTLNAKTTPIIAADFGGLVPENSMKWDATESERGHFTFTGADTLVKYSQANGKILRCHNLLWHSQLPSWVSAITQAGDLQSAIEGHIAGVAGHLKGKCYAWDVVNEIFNEDGTLRDSVFSRLLGEKFVSIAFAAAKKADPDAKLYINDYNLDSATYPKTTGMISNVKKWIAAGVPIDGIGSQTHLSAGNTGTPAALKALSAAAPEVALTEVDIAGAASADYERVFKACLDVSNCVGITIWGVSDSQSWRPGSNPLLFDSSFQSKQAYKDLVKYVQAY</sequence>
<feature type="signal peptide" evidence="8">
    <location>
        <begin position="1"/>
        <end position="18"/>
    </location>
</feature>
<dbReference type="PANTHER" id="PTHR31490:SF76">
    <property type="entry name" value="ENDO-1,4-BETA-XYLANASE C"/>
    <property type="match status" value="1"/>
</dbReference>
<feature type="compositionally biased region" description="Pro residues" evidence="7">
    <location>
        <begin position="23"/>
        <end position="46"/>
    </location>
</feature>
<evidence type="ECO:0000313" key="11">
    <source>
        <dbReference type="Proteomes" id="UP000192596"/>
    </source>
</evidence>
<dbReference type="EMBL" id="NAJO01000020">
    <property type="protein sequence ID" value="OQO05176.1"/>
    <property type="molecule type" value="Genomic_DNA"/>
</dbReference>
<organism evidence="10 11">
    <name type="scientific">Cryoendolithus antarcticus</name>
    <dbReference type="NCBI Taxonomy" id="1507870"/>
    <lineage>
        <taxon>Eukaryota</taxon>
        <taxon>Fungi</taxon>
        <taxon>Dikarya</taxon>
        <taxon>Ascomycota</taxon>
        <taxon>Pezizomycotina</taxon>
        <taxon>Dothideomycetes</taxon>
        <taxon>Dothideomycetidae</taxon>
        <taxon>Cladosporiales</taxon>
        <taxon>Cladosporiaceae</taxon>
        <taxon>Cryoendolithus</taxon>
    </lineage>
</organism>
<dbReference type="STRING" id="1507870.A0A1V8T198"/>
<evidence type="ECO:0000256" key="2">
    <source>
        <dbReference type="ARBA" id="ARBA00022801"/>
    </source>
</evidence>
<dbReference type="InParanoid" id="A0A1V8T198"/>
<dbReference type="Gene3D" id="3.20.20.80">
    <property type="entry name" value="Glycosidases"/>
    <property type="match status" value="1"/>
</dbReference>
<dbReference type="OrthoDB" id="3055998at2759"/>
<keyword evidence="11" id="KW-1185">Reference proteome</keyword>
<evidence type="ECO:0000256" key="4">
    <source>
        <dbReference type="ARBA" id="ARBA00023295"/>
    </source>
</evidence>
<dbReference type="PANTHER" id="PTHR31490">
    <property type="entry name" value="GLYCOSYL HYDROLASE"/>
    <property type="match status" value="1"/>
</dbReference>
<feature type="region of interest" description="Disordered" evidence="7">
    <location>
        <begin position="23"/>
        <end position="82"/>
    </location>
</feature>
<dbReference type="GO" id="GO:0000272">
    <property type="term" value="P:polysaccharide catabolic process"/>
    <property type="evidence" value="ECO:0007669"/>
    <property type="project" value="UniProtKB-KW"/>
</dbReference>
<gene>
    <name evidence="10" type="ORF">B0A48_08196</name>
</gene>
<comment type="catalytic activity">
    <reaction evidence="6">
        <text>Endohydrolysis of (1-&gt;4)-beta-D-xylosidic linkages in xylans.</text>
        <dbReference type="EC" id="3.2.1.8"/>
    </reaction>
</comment>
<dbReference type="InterPro" id="IPR001000">
    <property type="entry name" value="GH10_dom"/>
</dbReference>
<dbReference type="Proteomes" id="UP000192596">
    <property type="component" value="Unassembled WGS sequence"/>
</dbReference>
<evidence type="ECO:0000256" key="5">
    <source>
        <dbReference type="ARBA" id="ARBA00023326"/>
    </source>
</evidence>
<evidence type="ECO:0000256" key="3">
    <source>
        <dbReference type="ARBA" id="ARBA00023277"/>
    </source>
</evidence>
<dbReference type="EC" id="3.2.1.8" evidence="6"/>
<dbReference type="InterPro" id="IPR017853">
    <property type="entry name" value="GH"/>
</dbReference>
<dbReference type="InterPro" id="IPR044846">
    <property type="entry name" value="GH10"/>
</dbReference>
<accession>A0A1V8T198</accession>
<keyword evidence="5 6" id="KW-0624">Polysaccharide degradation</keyword>
<dbReference type="Pfam" id="PF00331">
    <property type="entry name" value="Glyco_hydro_10"/>
    <property type="match status" value="1"/>
</dbReference>
<feature type="chain" id="PRO_5012370550" description="Beta-xylanase" evidence="8">
    <location>
        <begin position="19"/>
        <end position="512"/>
    </location>
</feature>